<dbReference type="InterPro" id="IPR029050">
    <property type="entry name" value="Immunoprotect_excell_Ig-like"/>
</dbReference>
<dbReference type="Proteomes" id="UP000077271">
    <property type="component" value="Unassembled WGS sequence"/>
</dbReference>
<accession>A0A177KHQ4</accession>
<comment type="caution">
    <text evidence="4">The sequence shown here is derived from an EMBL/GenBank/DDBJ whole genome shotgun (WGS) entry which is preliminary data.</text>
</comment>
<evidence type="ECO:0000259" key="3">
    <source>
        <dbReference type="Pfam" id="PF11611"/>
    </source>
</evidence>
<gene>
    <name evidence="4" type="ORF">AWH48_14050</name>
</gene>
<evidence type="ECO:0000313" key="4">
    <source>
        <dbReference type="EMBL" id="OAH52922.1"/>
    </source>
</evidence>
<reference evidence="4 5" key="1">
    <citation type="submission" date="2016-01" db="EMBL/GenBank/DDBJ databases">
        <title>Investigation of taxonomic status of Bacillus aminovorans.</title>
        <authorList>
            <person name="Verma A."/>
            <person name="Pal Y."/>
            <person name="Krishnamurthi S."/>
        </authorList>
    </citation>
    <scope>NUCLEOTIDE SEQUENCE [LARGE SCALE GENOMIC DNA]</scope>
    <source>
        <strain evidence="4 5">DSM 4337</strain>
    </source>
</reference>
<evidence type="ECO:0000256" key="2">
    <source>
        <dbReference type="SAM" id="SignalP"/>
    </source>
</evidence>
<proteinExistence type="predicted"/>
<feature type="chain" id="PRO_5038816034" description="DUF4352 domain-containing protein" evidence="2">
    <location>
        <begin position="20"/>
        <end position="220"/>
    </location>
</feature>
<name>A0A177KHQ4_9BACI</name>
<dbReference type="Pfam" id="PF11611">
    <property type="entry name" value="DUF4352"/>
    <property type="match status" value="1"/>
</dbReference>
<evidence type="ECO:0000256" key="1">
    <source>
        <dbReference type="ARBA" id="ARBA00022729"/>
    </source>
</evidence>
<feature type="domain" description="DUF4352" evidence="3">
    <location>
        <begin position="83"/>
        <end position="204"/>
    </location>
</feature>
<organism evidence="4 5">
    <name type="scientific">Domibacillus aminovorans</name>
    <dbReference type="NCBI Taxonomy" id="29332"/>
    <lineage>
        <taxon>Bacteria</taxon>
        <taxon>Bacillati</taxon>
        <taxon>Bacillota</taxon>
        <taxon>Bacilli</taxon>
        <taxon>Bacillales</taxon>
        <taxon>Bacillaceae</taxon>
        <taxon>Domibacillus</taxon>
    </lineage>
</organism>
<dbReference type="AlphaFoldDB" id="A0A177KHQ4"/>
<dbReference type="InterPro" id="IPR029051">
    <property type="entry name" value="DUF4352"/>
</dbReference>
<sequence length="220" mass="24760">MKRLSYILISLLVLTGCSAANNAENQATEDQVNTIDQTEKSYQTIKKDVYVPNPQITDDINLVTVGETVTDDKGELILKSYKNINKTVNIGAVEMIVKEVKVMHFVPDYSMIDFFHAYTHEEEFDFVKVGVAVKNTSNEDVKFTPVAFVKTSSGEHKTWEEDIYLEELNGEIQRNGVKKGNMGFILENTDDIKSIEILTSDVVNNKDVSVEKAKNITIDL</sequence>
<dbReference type="EMBL" id="LQWZ01000037">
    <property type="protein sequence ID" value="OAH52922.1"/>
    <property type="molecule type" value="Genomic_DNA"/>
</dbReference>
<protein>
    <recommendedName>
        <fullName evidence="3">DUF4352 domain-containing protein</fullName>
    </recommendedName>
</protein>
<evidence type="ECO:0000313" key="5">
    <source>
        <dbReference type="Proteomes" id="UP000077271"/>
    </source>
</evidence>
<dbReference type="OrthoDB" id="2352213at2"/>
<feature type="signal peptide" evidence="2">
    <location>
        <begin position="1"/>
        <end position="19"/>
    </location>
</feature>
<keyword evidence="1 2" id="KW-0732">Signal</keyword>
<dbReference type="PROSITE" id="PS51257">
    <property type="entry name" value="PROKAR_LIPOPROTEIN"/>
    <property type="match status" value="1"/>
</dbReference>
<dbReference type="RefSeq" id="WP_063975657.1">
    <property type="nucleotide sequence ID" value="NZ_LQWZ01000037.1"/>
</dbReference>
<dbReference type="Gene3D" id="2.60.40.1240">
    <property type="match status" value="1"/>
</dbReference>